<feature type="coiled-coil region" evidence="1">
    <location>
        <begin position="80"/>
        <end position="111"/>
    </location>
</feature>
<gene>
    <name evidence="2" type="ORF">SAMN02745975_03441</name>
</gene>
<keyword evidence="1" id="KW-0175">Coiled coil</keyword>
<protein>
    <recommendedName>
        <fullName evidence="4">Methyl-accepting chemotaxis protein</fullName>
    </recommendedName>
</protein>
<evidence type="ECO:0000313" key="2">
    <source>
        <dbReference type="EMBL" id="SHK00942.1"/>
    </source>
</evidence>
<evidence type="ECO:0000256" key="1">
    <source>
        <dbReference type="SAM" id="Coils"/>
    </source>
</evidence>
<dbReference type="RefSeq" id="WP_110942428.1">
    <property type="nucleotide sequence ID" value="NZ_FQZV01000062.1"/>
</dbReference>
<dbReference type="Proteomes" id="UP000184536">
    <property type="component" value="Unassembled WGS sequence"/>
</dbReference>
<keyword evidence="3" id="KW-1185">Reference proteome</keyword>
<dbReference type="STRING" id="1121919.SAMN02745975_03441"/>
<evidence type="ECO:0000313" key="3">
    <source>
        <dbReference type="Proteomes" id="UP000184536"/>
    </source>
</evidence>
<reference evidence="3" key="1">
    <citation type="submission" date="2016-11" db="EMBL/GenBank/DDBJ databases">
        <authorList>
            <person name="Varghese N."/>
            <person name="Submissions S."/>
        </authorList>
    </citation>
    <scope>NUCLEOTIDE SEQUENCE [LARGE SCALE GENOMIC DNA]</scope>
    <source>
        <strain evidence="3">DSM 17957</strain>
    </source>
</reference>
<name>A0A1M6NZ88_9FIRM</name>
<evidence type="ECO:0008006" key="4">
    <source>
        <dbReference type="Google" id="ProtNLM"/>
    </source>
</evidence>
<dbReference type="EMBL" id="FQZV01000062">
    <property type="protein sequence ID" value="SHK00942.1"/>
    <property type="molecule type" value="Genomic_DNA"/>
</dbReference>
<dbReference type="AlphaFoldDB" id="A0A1M6NZ88"/>
<proteinExistence type="predicted"/>
<accession>A0A1M6NZ88</accession>
<organism evidence="2 3">
    <name type="scientific">Geosporobacter subterraneus DSM 17957</name>
    <dbReference type="NCBI Taxonomy" id="1121919"/>
    <lineage>
        <taxon>Bacteria</taxon>
        <taxon>Bacillati</taxon>
        <taxon>Bacillota</taxon>
        <taxon>Clostridia</taxon>
        <taxon>Peptostreptococcales</taxon>
        <taxon>Thermotaleaceae</taxon>
        <taxon>Geosporobacter</taxon>
    </lineage>
</organism>
<dbReference type="OrthoDB" id="597657at2"/>
<sequence>MANFDLTAYRNSKMNAYAKRKDEIGIIASALVGMHENFTELVHRISEMDAEIKQIDIREDTSYRLTLSDKNPFHNATQSINVLLEKTQSYLEQLKESNREILEKNELLTASVEASFSKNYFRP</sequence>